<protein>
    <submittedName>
        <fullName evidence="1">Molybdenum cofactor biosynthesis protein MoaE</fullName>
    </submittedName>
</protein>
<gene>
    <name evidence="1" type="ORF">KUA55_03165</name>
</gene>
<dbReference type="PANTHER" id="PTHR23404">
    <property type="entry name" value="MOLYBDOPTERIN SYNTHASE RELATED"/>
    <property type="match status" value="1"/>
</dbReference>
<comment type="caution">
    <text evidence="1">The sequence shown here is derived from an EMBL/GenBank/DDBJ whole genome shotgun (WGS) entry which is preliminary data.</text>
</comment>
<accession>A0ABS6T9V4</accession>
<dbReference type="CDD" id="cd00756">
    <property type="entry name" value="MoaE"/>
    <property type="match status" value="1"/>
</dbReference>
<dbReference type="Pfam" id="PF02391">
    <property type="entry name" value="MoaE"/>
    <property type="match status" value="1"/>
</dbReference>
<dbReference type="RefSeq" id="WP_218324714.1">
    <property type="nucleotide sequence ID" value="NZ_JAHUZB010000001.1"/>
</dbReference>
<evidence type="ECO:0000313" key="2">
    <source>
        <dbReference type="Proteomes" id="UP000774130"/>
    </source>
</evidence>
<proteinExistence type="predicted"/>
<name>A0ABS6T9V4_9ENTE</name>
<dbReference type="InterPro" id="IPR003448">
    <property type="entry name" value="Mopterin_biosynth_MoaE"/>
</dbReference>
<dbReference type="Proteomes" id="UP000774130">
    <property type="component" value="Unassembled WGS sequence"/>
</dbReference>
<dbReference type="EMBL" id="JAHUZB010000001">
    <property type="protein sequence ID" value="MBV7389665.1"/>
    <property type="molecule type" value="Genomic_DNA"/>
</dbReference>
<reference evidence="1 2" key="1">
    <citation type="submission" date="2021-06" db="EMBL/GenBank/DDBJ databases">
        <title>Enterococcus alishanensis sp. nov., a novel lactic acid bacterium isolated from fresh coffee beans.</title>
        <authorList>
            <person name="Chen Y.-S."/>
        </authorList>
    </citation>
    <scope>NUCLEOTIDE SEQUENCE [LARGE SCALE GENOMIC DNA]</scope>
    <source>
        <strain evidence="1 2">ALS3</strain>
    </source>
</reference>
<sequence length="140" mass="15937">MAIIKLQTEPIQVNELYQQLKDPKFGGIVTFNGTIREWTGDIQTQKIEYTAYHQMAIKELEKLAAPVEAKGARVIIVHRLGELAVTDEAVFIGVAMPHRKEAFEGCEYIIDHLKETVPIWKKELNKNETRWGGTMNGEDN</sequence>
<keyword evidence="2" id="KW-1185">Reference proteome</keyword>
<evidence type="ECO:0000313" key="1">
    <source>
        <dbReference type="EMBL" id="MBV7389665.1"/>
    </source>
</evidence>
<organism evidence="1 2">
    <name type="scientific">Enterococcus alishanensis</name>
    <dbReference type="NCBI Taxonomy" id="1303817"/>
    <lineage>
        <taxon>Bacteria</taxon>
        <taxon>Bacillati</taxon>
        <taxon>Bacillota</taxon>
        <taxon>Bacilli</taxon>
        <taxon>Lactobacillales</taxon>
        <taxon>Enterococcaceae</taxon>
        <taxon>Enterococcus</taxon>
    </lineage>
</organism>